<accession>A0A9D3S231</accession>
<comment type="caution">
    <text evidence="7">The sequence shown here is derived from an EMBL/GenBank/DDBJ whole genome shotgun (WGS) entry which is preliminary data.</text>
</comment>
<name>A0A9D3S231_ANGAN</name>
<protein>
    <recommendedName>
        <fullName evidence="6">Kazal-like domain-containing protein</fullName>
    </recommendedName>
</protein>
<organism evidence="7 8">
    <name type="scientific">Anguilla anguilla</name>
    <name type="common">European freshwater eel</name>
    <name type="synonym">Muraena anguilla</name>
    <dbReference type="NCBI Taxonomy" id="7936"/>
    <lineage>
        <taxon>Eukaryota</taxon>
        <taxon>Metazoa</taxon>
        <taxon>Chordata</taxon>
        <taxon>Craniata</taxon>
        <taxon>Vertebrata</taxon>
        <taxon>Euteleostomi</taxon>
        <taxon>Actinopterygii</taxon>
        <taxon>Neopterygii</taxon>
        <taxon>Teleostei</taxon>
        <taxon>Anguilliformes</taxon>
        <taxon>Anguillidae</taxon>
        <taxon>Anguilla</taxon>
    </lineage>
</organism>
<feature type="domain" description="Kazal-like" evidence="6">
    <location>
        <begin position="20"/>
        <end position="77"/>
    </location>
</feature>
<feature type="compositionally biased region" description="Polar residues" evidence="5">
    <location>
        <begin position="1"/>
        <end position="11"/>
    </location>
</feature>
<dbReference type="SUPFAM" id="SSF100895">
    <property type="entry name" value="Kazal-type serine protease inhibitors"/>
    <property type="match status" value="1"/>
</dbReference>
<dbReference type="AlphaFoldDB" id="A0A9D3S231"/>
<proteinExistence type="predicted"/>
<sequence length="80" mass="8812">MNVTTTQSSELSPGEGRQPGPRQAKCSKGSESGLCPKILQPVCGTDGHTYDNECLLCIENMKNNKNIMIIMDRPCPTRRM</sequence>
<dbReference type="InterPro" id="IPR002350">
    <property type="entry name" value="Kazal_dom"/>
</dbReference>
<dbReference type="GO" id="GO:0005576">
    <property type="term" value="C:extracellular region"/>
    <property type="evidence" value="ECO:0007669"/>
    <property type="project" value="UniProtKB-SubCell"/>
</dbReference>
<dbReference type="GO" id="GO:0030414">
    <property type="term" value="F:peptidase inhibitor activity"/>
    <property type="evidence" value="ECO:0007669"/>
    <property type="project" value="UniProtKB-KW"/>
</dbReference>
<dbReference type="EMBL" id="JAFIRN010000003">
    <property type="protein sequence ID" value="KAG5851788.1"/>
    <property type="molecule type" value="Genomic_DNA"/>
</dbReference>
<evidence type="ECO:0000256" key="1">
    <source>
        <dbReference type="ARBA" id="ARBA00004613"/>
    </source>
</evidence>
<dbReference type="PROSITE" id="PS51465">
    <property type="entry name" value="KAZAL_2"/>
    <property type="match status" value="1"/>
</dbReference>
<evidence type="ECO:0000259" key="6">
    <source>
        <dbReference type="PROSITE" id="PS51465"/>
    </source>
</evidence>
<evidence type="ECO:0000256" key="5">
    <source>
        <dbReference type="SAM" id="MobiDB-lite"/>
    </source>
</evidence>
<keyword evidence="4" id="KW-1015">Disulfide bond</keyword>
<comment type="subcellular location">
    <subcellularLocation>
        <location evidence="1">Secreted</location>
    </subcellularLocation>
</comment>
<evidence type="ECO:0000313" key="7">
    <source>
        <dbReference type="EMBL" id="KAG5851788.1"/>
    </source>
</evidence>
<keyword evidence="8" id="KW-1185">Reference proteome</keyword>
<dbReference type="SMART" id="SM00280">
    <property type="entry name" value="KAZAL"/>
    <property type="match status" value="1"/>
</dbReference>
<keyword evidence="3" id="KW-0646">Protease inhibitor</keyword>
<evidence type="ECO:0000256" key="4">
    <source>
        <dbReference type="ARBA" id="ARBA00023157"/>
    </source>
</evidence>
<dbReference type="Pfam" id="PF00050">
    <property type="entry name" value="Kazal_1"/>
    <property type="match status" value="1"/>
</dbReference>
<evidence type="ECO:0000256" key="2">
    <source>
        <dbReference type="ARBA" id="ARBA00022525"/>
    </source>
</evidence>
<keyword evidence="2" id="KW-0964">Secreted</keyword>
<dbReference type="Proteomes" id="UP001044222">
    <property type="component" value="Unassembled WGS sequence"/>
</dbReference>
<feature type="region of interest" description="Disordered" evidence="5">
    <location>
        <begin position="1"/>
        <end position="32"/>
    </location>
</feature>
<dbReference type="InterPro" id="IPR036058">
    <property type="entry name" value="Kazal_dom_sf"/>
</dbReference>
<dbReference type="Gene3D" id="3.30.60.30">
    <property type="match status" value="1"/>
</dbReference>
<dbReference type="PANTHER" id="PTHR21312">
    <property type="entry name" value="SERINE PROTEASE INHIBITOR"/>
    <property type="match status" value="1"/>
</dbReference>
<dbReference type="PROSITE" id="PS00282">
    <property type="entry name" value="KAZAL_1"/>
    <property type="match status" value="1"/>
</dbReference>
<dbReference type="PANTHER" id="PTHR21312:SF28">
    <property type="entry name" value="OVOINHIBITOR-RELATED"/>
    <property type="match status" value="1"/>
</dbReference>
<gene>
    <name evidence="7" type="ORF">ANANG_G00055500</name>
</gene>
<evidence type="ECO:0000313" key="8">
    <source>
        <dbReference type="Proteomes" id="UP001044222"/>
    </source>
</evidence>
<evidence type="ECO:0000256" key="3">
    <source>
        <dbReference type="ARBA" id="ARBA00022690"/>
    </source>
</evidence>
<reference evidence="7" key="1">
    <citation type="submission" date="2021-01" db="EMBL/GenBank/DDBJ databases">
        <title>A chromosome-scale assembly of European eel, Anguilla anguilla.</title>
        <authorList>
            <person name="Henkel C."/>
            <person name="Jong-Raadsen S.A."/>
            <person name="Dufour S."/>
            <person name="Weltzien F.-A."/>
            <person name="Palstra A.P."/>
            <person name="Pelster B."/>
            <person name="Spaink H.P."/>
            <person name="Van Den Thillart G.E."/>
            <person name="Jansen H."/>
            <person name="Zahm M."/>
            <person name="Klopp C."/>
            <person name="Cedric C."/>
            <person name="Louis A."/>
            <person name="Berthelot C."/>
            <person name="Parey E."/>
            <person name="Roest Crollius H."/>
            <person name="Montfort J."/>
            <person name="Robinson-Rechavi M."/>
            <person name="Bucao C."/>
            <person name="Bouchez O."/>
            <person name="Gislard M."/>
            <person name="Lluch J."/>
            <person name="Milhes M."/>
            <person name="Lampietro C."/>
            <person name="Lopez Roques C."/>
            <person name="Donnadieu C."/>
            <person name="Braasch I."/>
            <person name="Desvignes T."/>
            <person name="Postlethwait J."/>
            <person name="Bobe J."/>
            <person name="Guiguen Y."/>
            <person name="Dirks R."/>
        </authorList>
    </citation>
    <scope>NUCLEOTIDE SEQUENCE</scope>
    <source>
        <strain evidence="7">Tag_6206</strain>
        <tissue evidence="7">Liver</tissue>
    </source>
</reference>